<feature type="domain" description="K-box" evidence="2">
    <location>
        <begin position="5"/>
        <end position="105"/>
    </location>
</feature>
<evidence type="ECO:0000313" key="4">
    <source>
        <dbReference type="Proteomes" id="UP000029981"/>
    </source>
</evidence>
<dbReference type="GO" id="GO:0005634">
    <property type="term" value="C:nucleus"/>
    <property type="evidence" value="ECO:0007669"/>
    <property type="project" value="InterPro"/>
</dbReference>
<protein>
    <recommendedName>
        <fullName evidence="2">K-box domain-containing protein</fullName>
    </recommendedName>
</protein>
<dbReference type="GO" id="GO:0006357">
    <property type="term" value="P:regulation of transcription by RNA polymerase II"/>
    <property type="evidence" value="ECO:0000318"/>
    <property type="project" value="GO_Central"/>
</dbReference>
<reference evidence="3 4" key="4">
    <citation type="journal article" date="2011" name="BMC Genomics">
        <title>RNA-Seq improves annotation of protein-coding genes in the cucumber genome.</title>
        <authorList>
            <person name="Li Z."/>
            <person name="Zhang Z."/>
            <person name="Yan P."/>
            <person name="Huang S."/>
            <person name="Fei Z."/>
            <person name="Lin K."/>
        </authorList>
    </citation>
    <scope>NUCLEOTIDE SEQUENCE [LARGE SCALE GENOMIC DNA]</scope>
    <source>
        <strain evidence="4">cv. 9930</strain>
    </source>
</reference>
<reference evidence="3 4" key="3">
    <citation type="journal article" date="2010" name="BMC Genomics">
        <title>Transcriptome sequencing and comparative analysis of cucumber flowers with different sex types.</title>
        <authorList>
            <person name="Guo S."/>
            <person name="Zheng Y."/>
            <person name="Joung J.G."/>
            <person name="Liu S."/>
            <person name="Zhang Z."/>
            <person name="Crasta O.R."/>
            <person name="Sobral B.W."/>
            <person name="Xu Y."/>
            <person name="Huang S."/>
            <person name="Fei Z."/>
        </authorList>
    </citation>
    <scope>NUCLEOTIDE SEQUENCE [LARGE SCALE GENOMIC DNA]</scope>
    <source>
        <strain evidence="4">cv. 9930</strain>
    </source>
</reference>
<accession>A0A0A0LB84</accession>
<feature type="coiled-coil region" evidence="1">
    <location>
        <begin position="69"/>
        <end position="96"/>
    </location>
</feature>
<name>A0A0A0LB84_CUCSA</name>
<dbReference type="Gramene" id="KGN57326">
    <property type="protein sequence ID" value="KGN57326"/>
    <property type="gene ID" value="Csa_3G179160"/>
</dbReference>
<evidence type="ECO:0000259" key="2">
    <source>
        <dbReference type="PROSITE" id="PS51297"/>
    </source>
</evidence>
<dbReference type="InterPro" id="IPR002487">
    <property type="entry name" value="TF_Kbox"/>
</dbReference>
<gene>
    <name evidence="3" type="ORF">Csa_3G179160</name>
</gene>
<reference evidence="3 4" key="1">
    <citation type="journal article" date="2009" name="Nat. Genet.">
        <title>The genome of the cucumber, Cucumis sativus L.</title>
        <authorList>
            <person name="Huang S."/>
            <person name="Li R."/>
            <person name="Zhang Z."/>
            <person name="Li L."/>
            <person name="Gu X."/>
            <person name="Fan W."/>
            <person name="Lucas W.J."/>
            <person name="Wang X."/>
            <person name="Xie B."/>
            <person name="Ni P."/>
            <person name="Ren Y."/>
            <person name="Zhu H."/>
            <person name="Li J."/>
            <person name="Lin K."/>
            <person name="Jin W."/>
            <person name="Fei Z."/>
            <person name="Li G."/>
            <person name="Staub J."/>
            <person name="Kilian A."/>
            <person name="van der Vossen E.A."/>
            <person name="Wu Y."/>
            <person name="Guo J."/>
            <person name="He J."/>
            <person name="Jia Z."/>
            <person name="Ren Y."/>
            <person name="Tian G."/>
            <person name="Lu Y."/>
            <person name="Ruan J."/>
            <person name="Qian W."/>
            <person name="Wang M."/>
            <person name="Huang Q."/>
            <person name="Li B."/>
            <person name="Xuan Z."/>
            <person name="Cao J."/>
            <person name="Asan"/>
            <person name="Wu Z."/>
            <person name="Zhang J."/>
            <person name="Cai Q."/>
            <person name="Bai Y."/>
            <person name="Zhao B."/>
            <person name="Han Y."/>
            <person name="Li Y."/>
            <person name="Li X."/>
            <person name="Wang S."/>
            <person name="Shi Q."/>
            <person name="Liu S."/>
            <person name="Cho W.K."/>
            <person name="Kim J.Y."/>
            <person name="Xu Y."/>
            <person name="Heller-Uszynska K."/>
            <person name="Miao H."/>
            <person name="Cheng Z."/>
            <person name="Zhang S."/>
            <person name="Wu J."/>
            <person name="Yang Y."/>
            <person name="Kang H."/>
            <person name="Li M."/>
            <person name="Liang H."/>
            <person name="Ren X."/>
            <person name="Shi Z."/>
            <person name="Wen M."/>
            <person name="Jian M."/>
            <person name="Yang H."/>
            <person name="Zhang G."/>
            <person name="Yang Z."/>
            <person name="Chen R."/>
            <person name="Liu S."/>
            <person name="Li J."/>
            <person name="Ma L."/>
            <person name="Liu H."/>
            <person name="Zhou Y."/>
            <person name="Zhao J."/>
            <person name="Fang X."/>
            <person name="Li G."/>
            <person name="Fang L."/>
            <person name="Li Y."/>
            <person name="Liu D."/>
            <person name="Zheng H."/>
            <person name="Zhang Y."/>
            <person name="Qin N."/>
            <person name="Li Z."/>
            <person name="Yang G."/>
            <person name="Yang S."/>
            <person name="Bolund L."/>
            <person name="Kristiansen K."/>
            <person name="Zheng H."/>
            <person name="Li S."/>
            <person name="Zhang X."/>
            <person name="Yang H."/>
            <person name="Wang J."/>
            <person name="Sun R."/>
            <person name="Zhang B."/>
            <person name="Jiang S."/>
            <person name="Wang J."/>
            <person name="Du Y."/>
            <person name="Li S."/>
        </authorList>
    </citation>
    <scope>NUCLEOTIDE SEQUENCE [LARGE SCALE GENOMIC DNA]</scope>
    <source>
        <strain evidence="4">cv. 9930</strain>
    </source>
</reference>
<keyword evidence="1" id="KW-0175">Coiled coil</keyword>
<dbReference type="Pfam" id="PF01486">
    <property type="entry name" value="K-box"/>
    <property type="match status" value="1"/>
</dbReference>
<keyword evidence="4" id="KW-1185">Reference proteome</keyword>
<evidence type="ECO:0000256" key="1">
    <source>
        <dbReference type="SAM" id="Coils"/>
    </source>
</evidence>
<dbReference type="PROSITE" id="PS51297">
    <property type="entry name" value="K_BOX"/>
    <property type="match status" value="1"/>
</dbReference>
<dbReference type="GO" id="GO:0000978">
    <property type="term" value="F:RNA polymerase II cis-regulatory region sequence-specific DNA binding"/>
    <property type="evidence" value="ECO:0000318"/>
    <property type="project" value="GO_Central"/>
</dbReference>
<dbReference type="Proteomes" id="UP000029981">
    <property type="component" value="Chromosome 3"/>
</dbReference>
<organism evidence="3 4">
    <name type="scientific">Cucumis sativus</name>
    <name type="common">Cucumber</name>
    <dbReference type="NCBI Taxonomy" id="3659"/>
    <lineage>
        <taxon>Eukaryota</taxon>
        <taxon>Viridiplantae</taxon>
        <taxon>Streptophyta</taxon>
        <taxon>Embryophyta</taxon>
        <taxon>Tracheophyta</taxon>
        <taxon>Spermatophyta</taxon>
        <taxon>Magnoliopsida</taxon>
        <taxon>eudicotyledons</taxon>
        <taxon>Gunneridae</taxon>
        <taxon>Pentapetalae</taxon>
        <taxon>rosids</taxon>
        <taxon>fabids</taxon>
        <taxon>Cucurbitales</taxon>
        <taxon>Cucurbitaceae</taxon>
        <taxon>Benincaseae</taxon>
        <taxon>Cucumis</taxon>
    </lineage>
</organism>
<dbReference type="EMBL" id="CM002924">
    <property type="protein sequence ID" value="KGN57326.1"/>
    <property type="molecule type" value="Genomic_DNA"/>
</dbReference>
<evidence type="ECO:0000313" key="3">
    <source>
        <dbReference type="EMBL" id="KGN57326.1"/>
    </source>
</evidence>
<reference evidence="3 4" key="2">
    <citation type="journal article" date="2009" name="PLoS ONE">
        <title>An integrated genetic and cytogenetic map of the cucumber genome.</title>
        <authorList>
            <person name="Ren Y."/>
            <person name="Zhang Z."/>
            <person name="Liu J."/>
            <person name="Staub J.E."/>
            <person name="Han Y."/>
            <person name="Cheng Z."/>
            <person name="Li X."/>
            <person name="Lu J."/>
            <person name="Miao H."/>
            <person name="Kang H."/>
            <person name="Xie B."/>
            <person name="Gu X."/>
            <person name="Wang X."/>
            <person name="Du Y."/>
            <person name="Jin W."/>
            <person name="Huang S."/>
        </authorList>
    </citation>
    <scope>NUCLEOTIDE SEQUENCE [LARGE SCALE GENOMIC DNA]</scope>
    <source>
        <strain evidence="4">cv. 9930</strain>
    </source>
</reference>
<dbReference type="STRING" id="3659.A0A0A0LB84"/>
<dbReference type="AlphaFoldDB" id="A0A0A0LB84"/>
<sequence>MNLQALRCQRLWTAIANVLKMPKIMTLNLIDSSYRKLLGYGLDNCSLDELEVLDAQLQRSLFQIRARKAQLYNEQIQQLQEKEKLLLEENRILSLKKIFEKIGNGGWS</sequence>
<proteinExistence type="predicted"/>
<dbReference type="GO" id="GO:0000981">
    <property type="term" value="F:DNA-binding transcription factor activity, RNA polymerase II-specific"/>
    <property type="evidence" value="ECO:0000318"/>
    <property type="project" value="GO_Central"/>
</dbReference>